<comment type="caution">
    <text evidence="2">The sequence shown here is derived from an EMBL/GenBank/DDBJ whole genome shotgun (WGS) entry which is preliminary data.</text>
</comment>
<gene>
    <name evidence="2" type="ORF">P4O66_011238</name>
</gene>
<dbReference type="Proteomes" id="UP001239994">
    <property type="component" value="Unassembled WGS sequence"/>
</dbReference>
<dbReference type="EMBL" id="JAROKS010000017">
    <property type="protein sequence ID" value="KAK1794360.1"/>
    <property type="molecule type" value="Genomic_DNA"/>
</dbReference>
<protein>
    <recommendedName>
        <fullName evidence="4">Reverse transcriptase domain-containing protein</fullName>
    </recommendedName>
</protein>
<name>A0AAD8ZAR0_9TELE</name>
<accession>A0AAD8ZAR0</accession>
<dbReference type="InterPro" id="IPR043128">
    <property type="entry name" value="Rev_trsase/Diguanyl_cyclase"/>
</dbReference>
<dbReference type="InterPro" id="IPR043502">
    <property type="entry name" value="DNA/RNA_pol_sf"/>
</dbReference>
<dbReference type="SUPFAM" id="SSF56672">
    <property type="entry name" value="DNA/RNA polymerases"/>
    <property type="match status" value="1"/>
</dbReference>
<keyword evidence="3" id="KW-1185">Reference proteome</keyword>
<feature type="region of interest" description="Disordered" evidence="1">
    <location>
        <begin position="136"/>
        <end position="159"/>
    </location>
</feature>
<evidence type="ECO:0000256" key="1">
    <source>
        <dbReference type="SAM" id="MobiDB-lite"/>
    </source>
</evidence>
<evidence type="ECO:0008006" key="4">
    <source>
        <dbReference type="Google" id="ProtNLM"/>
    </source>
</evidence>
<proteinExistence type="predicted"/>
<evidence type="ECO:0000313" key="3">
    <source>
        <dbReference type="Proteomes" id="UP001239994"/>
    </source>
</evidence>
<sequence length="175" mass="19312">MSGKQHLAHPRAIEYLVLLYDLATAPSIFQAYINEVLREFLSSVVAYIDDILICSPAPDLIAEPSSICLVRYGVVTSHLRSLSTPSRVTEGCVSMQPGKVGAVRAWQRPLKNARHCSAFLPLPTFIGDLSNPSVHWPGPSQTNSRDLHKGSNGPLKYKRHSRNTRLLHLTCPTTT</sequence>
<reference evidence="2" key="1">
    <citation type="submission" date="2023-03" db="EMBL/GenBank/DDBJ databases">
        <title>Electrophorus voltai genome.</title>
        <authorList>
            <person name="Bian C."/>
        </authorList>
    </citation>
    <scope>NUCLEOTIDE SEQUENCE</scope>
    <source>
        <strain evidence="2">CB-2022</strain>
        <tissue evidence="2">Muscle</tissue>
    </source>
</reference>
<organism evidence="2 3">
    <name type="scientific">Electrophorus voltai</name>
    <dbReference type="NCBI Taxonomy" id="2609070"/>
    <lineage>
        <taxon>Eukaryota</taxon>
        <taxon>Metazoa</taxon>
        <taxon>Chordata</taxon>
        <taxon>Craniata</taxon>
        <taxon>Vertebrata</taxon>
        <taxon>Euteleostomi</taxon>
        <taxon>Actinopterygii</taxon>
        <taxon>Neopterygii</taxon>
        <taxon>Teleostei</taxon>
        <taxon>Ostariophysi</taxon>
        <taxon>Gymnotiformes</taxon>
        <taxon>Gymnotoidei</taxon>
        <taxon>Gymnotidae</taxon>
        <taxon>Electrophorus</taxon>
    </lineage>
</organism>
<dbReference type="AlphaFoldDB" id="A0AAD8ZAR0"/>
<evidence type="ECO:0000313" key="2">
    <source>
        <dbReference type="EMBL" id="KAK1794360.1"/>
    </source>
</evidence>
<dbReference type="Gene3D" id="3.30.70.270">
    <property type="match status" value="1"/>
</dbReference>